<evidence type="ECO:0008006" key="3">
    <source>
        <dbReference type="Google" id="ProtNLM"/>
    </source>
</evidence>
<dbReference type="GO" id="GO:0008237">
    <property type="term" value="F:metallopeptidase activity"/>
    <property type="evidence" value="ECO:0007669"/>
    <property type="project" value="InterPro"/>
</dbReference>
<dbReference type="RefSeq" id="WP_152264502.1">
    <property type="nucleotide sequence ID" value="NZ_VOKX01000069.1"/>
</dbReference>
<dbReference type="EMBL" id="VOKX01000069">
    <property type="protein sequence ID" value="KAB7839934.1"/>
    <property type="molecule type" value="Genomic_DNA"/>
</dbReference>
<reference evidence="1 2" key="1">
    <citation type="journal article" date="2019" name="Microb. Cell Fact.">
        <title>Exploring novel herbicidin analogues by transcriptional regulator overexpression and MS/MS molecular networking.</title>
        <authorList>
            <person name="Shi Y."/>
            <person name="Gu R."/>
            <person name="Li Y."/>
            <person name="Wang X."/>
            <person name="Ren W."/>
            <person name="Li X."/>
            <person name="Wang L."/>
            <person name="Xie Y."/>
            <person name="Hong B."/>
        </authorList>
    </citation>
    <scope>NUCLEOTIDE SEQUENCE [LARGE SCALE GENOMIC DNA]</scope>
    <source>
        <strain evidence="1 2">US-43</strain>
    </source>
</reference>
<name>A0A5N5W614_STRMB</name>
<protein>
    <recommendedName>
        <fullName evidence="3">Peptidase M64</fullName>
    </recommendedName>
</protein>
<proteinExistence type="predicted"/>
<dbReference type="Gene3D" id="3.40.390.10">
    <property type="entry name" value="Collagenase (Catalytic Domain)"/>
    <property type="match status" value="1"/>
</dbReference>
<dbReference type="Proteomes" id="UP000327000">
    <property type="component" value="Unassembled WGS sequence"/>
</dbReference>
<gene>
    <name evidence="1" type="ORF">FRZ00_20660</name>
</gene>
<dbReference type="InterPro" id="IPR019026">
    <property type="entry name" value="Peptidase_M64_IgA"/>
</dbReference>
<dbReference type="InterPro" id="IPR024079">
    <property type="entry name" value="MetalloPept_cat_dom_sf"/>
</dbReference>
<dbReference type="Pfam" id="PF09471">
    <property type="entry name" value="Peptidase_M64"/>
    <property type="match status" value="2"/>
</dbReference>
<comment type="caution">
    <text evidence="1">The sequence shown here is derived from an EMBL/GenBank/DDBJ whole genome shotgun (WGS) entry which is preliminary data.</text>
</comment>
<keyword evidence="2" id="KW-1185">Reference proteome</keyword>
<evidence type="ECO:0000313" key="1">
    <source>
        <dbReference type="EMBL" id="KAB7839934.1"/>
    </source>
</evidence>
<dbReference type="AlphaFoldDB" id="A0A5N5W614"/>
<sequence>MGIGDGVVVGHAKILDNGSDGDRWNLTILSEGYQDAELAQFHLHALELVSALNATTPFAGLLSAINVHRVDIASTNSGADDPTTCGGTGATADTFLDATFCGGGVRRDLLVVDSNLAVSTAFAQVINTHAIIVLVNSPVYGGSGTSGTGVGVAVCSLHPDAFDIALHELGHSAFGLADEYDCVAGAQTLYSGPEPVEPNITIEGSLAANKWRHLVDPSTAMPTMSNEDCDCSGLPSPVPAGTVGAFEGAAYCHCGLYRGEFGCKMRNLKQPFCAVCDDTINAVLFPFFP</sequence>
<accession>A0A5N5W614</accession>
<evidence type="ECO:0000313" key="2">
    <source>
        <dbReference type="Proteomes" id="UP000327000"/>
    </source>
</evidence>
<organism evidence="1 2">
    <name type="scientific">Streptomyces mobaraensis</name>
    <name type="common">Streptoverticillium mobaraense</name>
    <dbReference type="NCBI Taxonomy" id="35621"/>
    <lineage>
        <taxon>Bacteria</taxon>
        <taxon>Bacillati</taxon>
        <taxon>Actinomycetota</taxon>
        <taxon>Actinomycetes</taxon>
        <taxon>Kitasatosporales</taxon>
        <taxon>Streptomycetaceae</taxon>
        <taxon>Streptomyces</taxon>
    </lineage>
</organism>
<dbReference type="OrthoDB" id="5240615at2"/>